<accession>A0A378RPN1</accession>
<organism evidence="1 2">
    <name type="scientific">Myroides odoratus</name>
    <name type="common">Flavobacterium odoratum</name>
    <dbReference type="NCBI Taxonomy" id="256"/>
    <lineage>
        <taxon>Bacteria</taxon>
        <taxon>Pseudomonadati</taxon>
        <taxon>Bacteroidota</taxon>
        <taxon>Flavobacteriia</taxon>
        <taxon>Flavobacteriales</taxon>
        <taxon>Flavobacteriaceae</taxon>
        <taxon>Myroides</taxon>
    </lineage>
</organism>
<gene>
    <name evidence="1" type="ORF">NCTC11179_02236</name>
</gene>
<evidence type="ECO:0000313" key="2">
    <source>
        <dbReference type="Proteomes" id="UP000255024"/>
    </source>
</evidence>
<dbReference type="AlphaFoldDB" id="A0A378RPN1"/>
<evidence type="ECO:0000313" key="1">
    <source>
        <dbReference type="EMBL" id="STZ28668.1"/>
    </source>
</evidence>
<reference evidence="1 2" key="1">
    <citation type="submission" date="2018-06" db="EMBL/GenBank/DDBJ databases">
        <authorList>
            <consortium name="Pathogen Informatics"/>
            <person name="Doyle S."/>
        </authorList>
    </citation>
    <scope>NUCLEOTIDE SEQUENCE [LARGE SCALE GENOMIC DNA]</scope>
    <source>
        <strain evidence="1 2">NCTC11179</strain>
    </source>
</reference>
<protein>
    <submittedName>
        <fullName evidence="1">Uncharacterized protein</fullName>
    </submittedName>
</protein>
<proteinExistence type="predicted"/>
<dbReference type="RefSeq" id="WP_236594101.1">
    <property type="nucleotide sequence ID" value="NZ_CP068107.1"/>
</dbReference>
<keyword evidence="2" id="KW-1185">Reference proteome</keyword>
<sequence length="85" mass="9977">MILKLVYITSFLVSHLSYFSQKIYDKNPDIAALSPGLSHYSALYSQLYLEESRSELLTYLKKNNYFGYPDYPAMIEEIRAEHGMW</sequence>
<dbReference type="Proteomes" id="UP000255024">
    <property type="component" value="Unassembled WGS sequence"/>
</dbReference>
<name>A0A378RPN1_MYROD</name>
<dbReference type="EMBL" id="UGQL01000001">
    <property type="protein sequence ID" value="STZ28668.1"/>
    <property type="molecule type" value="Genomic_DNA"/>
</dbReference>